<feature type="compositionally biased region" description="Low complexity" evidence="4">
    <location>
        <begin position="1165"/>
        <end position="1213"/>
    </location>
</feature>
<dbReference type="InterPro" id="IPR011044">
    <property type="entry name" value="Quino_amine_DH_bsu"/>
</dbReference>
<reference evidence="7" key="1">
    <citation type="submission" date="2011-08" db="EMBL/GenBank/DDBJ databases">
        <authorList>
            <person name="Rombauts S."/>
        </authorList>
    </citation>
    <scope>NUCLEOTIDE SEQUENCE</scope>
    <source>
        <strain evidence="7">London</strain>
    </source>
</reference>
<dbReference type="STRING" id="32264.T1JS96"/>
<dbReference type="Proteomes" id="UP000015104">
    <property type="component" value="Unassembled WGS sequence"/>
</dbReference>
<dbReference type="OrthoDB" id="67540at2759"/>
<comment type="subcellular location">
    <subcellularLocation>
        <location evidence="1">Membrane</location>
    </subcellularLocation>
</comment>
<dbReference type="Pfam" id="PF07064">
    <property type="entry name" value="RIC1"/>
    <property type="match status" value="1"/>
</dbReference>
<accession>T1JS96</accession>
<dbReference type="AlphaFoldDB" id="T1JS96"/>
<dbReference type="HOGENOM" id="CLU_002060_1_1_1"/>
<evidence type="ECO:0000313" key="7">
    <source>
        <dbReference type="Proteomes" id="UP000015104"/>
    </source>
</evidence>
<dbReference type="KEGG" id="tut:107366661"/>
<evidence type="ECO:0000256" key="3">
    <source>
        <dbReference type="ARBA" id="ARBA00029879"/>
    </source>
</evidence>
<dbReference type="PANTHER" id="PTHR22746:SF10">
    <property type="entry name" value="GUANINE NUCLEOTIDE EXCHANGE FACTOR SUBUNIT RIC1"/>
    <property type="match status" value="1"/>
</dbReference>
<organism evidence="6 7">
    <name type="scientific">Tetranychus urticae</name>
    <name type="common">Two-spotted spider mite</name>
    <dbReference type="NCBI Taxonomy" id="32264"/>
    <lineage>
        <taxon>Eukaryota</taxon>
        <taxon>Metazoa</taxon>
        <taxon>Ecdysozoa</taxon>
        <taxon>Arthropoda</taxon>
        <taxon>Chelicerata</taxon>
        <taxon>Arachnida</taxon>
        <taxon>Acari</taxon>
        <taxon>Acariformes</taxon>
        <taxon>Trombidiformes</taxon>
        <taxon>Prostigmata</taxon>
        <taxon>Eleutherengona</taxon>
        <taxon>Raphignathae</taxon>
        <taxon>Tetranychoidea</taxon>
        <taxon>Tetranychidae</taxon>
        <taxon>Tetranychus</taxon>
    </lineage>
</organism>
<feature type="region of interest" description="Disordered" evidence="4">
    <location>
        <begin position="1157"/>
        <end position="1227"/>
    </location>
</feature>
<feature type="region of interest" description="Disordered" evidence="4">
    <location>
        <begin position="802"/>
        <end position="830"/>
    </location>
</feature>
<evidence type="ECO:0000256" key="1">
    <source>
        <dbReference type="ARBA" id="ARBA00004370"/>
    </source>
</evidence>
<evidence type="ECO:0000256" key="4">
    <source>
        <dbReference type="SAM" id="MobiDB-lite"/>
    </source>
</evidence>
<evidence type="ECO:0000256" key="2">
    <source>
        <dbReference type="ARBA" id="ARBA00023136"/>
    </source>
</evidence>
<dbReference type="OMA" id="MVYDRAM"/>
<dbReference type="InterPro" id="IPR040096">
    <property type="entry name" value="Ric1"/>
</dbReference>
<evidence type="ECO:0000313" key="6">
    <source>
        <dbReference type="EnsemblMetazoa" id="tetur01g09740.1"/>
    </source>
</evidence>
<proteinExistence type="predicted"/>
<evidence type="ECO:0000259" key="5">
    <source>
        <dbReference type="Pfam" id="PF07064"/>
    </source>
</evidence>
<reference evidence="6" key="2">
    <citation type="submission" date="2015-06" db="UniProtKB">
        <authorList>
            <consortium name="EnsemblMetazoa"/>
        </authorList>
    </citation>
    <scope>IDENTIFICATION</scope>
</reference>
<name>T1JS96_TETUR</name>
<dbReference type="GO" id="GO:0005829">
    <property type="term" value="C:cytosol"/>
    <property type="evidence" value="ECO:0007669"/>
    <property type="project" value="TreeGrafter"/>
</dbReference>
<sequence length="1227" mass="135533">MYYPVGWPKNIALDLKRRYLKDELSGDVPKEKILDISSNNERNLILILTNISLRIWFCKPSVEIVFHTRNENSIRTFGYNLSADWRPDSGTIVVQTTEDYLLFYKCGLKDPNEELFRQEDSNVAGFRRESAELFIQEKIPSLYLVFTISIKIHPGISSIMSAEEEVVVCTKTSEIFGINWDGTMDYDFNFKISDILPFATTETDYTISDIKYSSMIGGFSIVFANGRGGFLPLLAQSETDESEAKYRPSRLRFVPDVDNFVCTAINHKYQLLAFGLRNAEGLLCCVDDVNASVLISHRLMLSPSSFPNASSTAGPMCCVQWSPDSNVIATSWEKGGFALWSVFGALLACSLSWDYGIVDNCRSNLNAFSHLAWGREGYQLWMAVKNSTSEFFDSVHQLSLAKSVLACNPSVMGSPGEDVLLITEDRIYLGVGAAAVTPEVQINGAENQGNSGGRSGNLGGDIDHNIDNLPSTNAASDVSWERQPVEIGNHQWIIIQMPSSYLANNWPIRLAAINSKGNCIAIAGSNGFAHYSLVTRKWKLFGNETQEKDFEVRGGLLWWNDYIVMSCYNLVIGNYEIRAYPQKMKLDNQFLKFIKVPAEVHLMSVLDNRLLTLLLDGTIHLFNFDIAHSNSSSTTHHNNHHHLNHPNHGTNLARIQFINEIIVDMLNVPPQCVTSIVLSTIHNEPLVKASDPSILLNICGRLFLLERKNTTDTGNNSASGVGSIESNSISTSVNNSTLHGQSSITSNNSITSNGIDHESEENDGTPIMYRIVSKLASGVENIWISRPTNLVIQSNVIAPSISSSSSHLSQSNSSINSSISSKSETQEPTRILSNSSISALNNSDRPHLTNALWLSCGSNGMGVWLPLLPSSDEKTFPSSRAHNFMSKRIMLPINTHIYPLAVLFRDAVVLGAENDTIFVGKSCPINLPFCVISRTSQVYIHHILRGLLRQNLGIQAWEIANSCTNLPYFPHSLELLLHEVLEEEATSSQPIPDALLPRVIDFIREFPFFLETVVHCARKTELALWPHLFTVVGNPKDLFQKCLDEDRLETAASFIIILQNLEKSSVSRQYATKLLENVKNHCRWSLAKDLVRFLSAIDSTDFESPVTKTSPPVSVPVSHASHHNSHTIKYMLSNSLSNTSSSDLPDGHHLNNCVASLPQRKRTQSSSSTLALHSPSSASTYSNTTSSSSTSGIASASLGTPSSSSPPLSSSSAECIPNSIPLKARDR</sequence>
<dbReference type="SUPFAM" id="SSF50969">
    <property type="entry name" value="YVTN repeat-like/Quinoprotein amine dehydrogenase"/>
    <property type="match status" value="1"/>
</dbReference>
<dbReference type="GO" id="GO:0042147">
    <property type="term" value="P:retrograde transport, endosome to Golgi"/>
    <property type="evidence" value="ECO:0007669"/>
    <property type="project" value="TreeGrafter"/>
</dbReference>
<feature type="compositionally biased region" description="Low complexity" evidence="4">
    <location>
        <begin position="802"/>
        <end position="823"/>
    </location>
</feature>
<feature type="compositionally biased region" description="Gly residues" evidence="4">
    <location>
        <begin position="450"/>
        <end position="459"/>
    </location>
</feature>
<dbReference type="GO" id="GO:0000139">
    <property type="term" value="C:Golgi membrane"/>
    <property type="evidence" value="ECO:0007669"/>
    <property type="project" value="TreeGrafter"/>
</dbReference>
<dbReference type="GO" id="GO:0034066">
    <property type="term" value="C:Ric1-Rgp1 guanyl-nucleotide exchange factor complex"/>
    <property type="evidence" value="ECO:0007669"/>
    <property type="project" value="InterPro"/>
</dbReference>
<feature type="region of interest" description="Disordered" evidence="4">
    <location>
        <begin position="731"/>
        <end position="762"/>
    </location>
</feature>
<dbReference type="PANTHER" id="PTHR22746">
    <property type="entry name" value="RAB6A-GEF COMPLEX PARTNER PROTEIN 1"/>
    <property type="match status" value="1"/>
</dbReference>
<dbReference type="EMBL" id="CAEY01000458">
    <property type="status" value="NOT_ANNOTATED_CDS"/>
    <property type="molecule type" value="Genomic_DNA"/>
</dbReference>
<dbReference type="Pfam" id="PF25440">
    <property type="entry name" value="Beta-prop_RIC1_2nd"/>
    <property type="match status" value="1"/>
</dbReference>
<feature type="region of interest" description="Disordered" evidence="4">
    <location>
        <begin position="444"/>
        <end position="463"/>
    </location>
</feature>
<feature type="domain" description="RIC1 C-terminal alpha solenoid region" evidence="5">
    <location>
        <begin position="941"/>
        <end position="1103"/>
    </location>
</feature>
<feature type="compositionally biased region" description="Low complexity" evidence="4">
    <location>
        <begin position="731"/>
        <end position="753"/>
    </location>
</feature>
<dbReference type="EnsemblMetazoa" id="tetur01g09740.1">
    <property type="protein sequence ID" value="tetur01g09740.1"/>
    <property type="gene ID" value="tetur01g09740"/>
</dbReference>
<dbReference type="GO" id="GO:0006886">
    <property type="term" value="P:intracellular protein transport"/>
    <property type="evidence" value="ECO:0007669"/>
    <property type="project" value="InterPro"/>
</dbReference>
<dbReference type="eggNOG" id="KOG2006">
    <property type="taxonomic scope" value="Eukaryota"/>
</dbReference>
<keyword evidence="2" id="KW-0472">Membrane</keyword>
<protein>
    <recommendedName>
        <fullName evidence="3">Protein RIC1 homolog</fullName>
    </recommendedName>
</protein>
<dbReference type="InterPro" id="IPR009771">
    <property type="entry name" value="RIC1_C"/>
</dbReference>
<gene>
    <name evidence="6" type="primary">107366661</name>
</gene>
<keyword evidence="7" id="KW-1185">Reference proteome</keyword>